<evidence type="ECO:0000256" key="2">
    <source>
        <dbReference type="ARBA" id="ARBA00022723"/>
    </source>
</evidence>
<dbReference type="SUPFAM" id="SSF53098">
    <property type="entry name" value="Ribonuclease H-like"/>
    <property type="match status" value="1"/>
</dbReference>
<keyword evidence="5" id="KW-0805">Transcription regulation</keyword>
<dbReference type="Pfam" id="PF05699">
    <property type="entry name" value="Dimer_Tnp_hAT"/>
    <property type="match status" value="1"/>
</dbReference>
<evidence type="ECO:0000256" key="1">
    <source>
        <dbReference type="ARBA" id="ARBA00004123"/>
    </source>
</evidence>
<dbReference type="InterPro" id="IPR052035">
    <property type="entry name" value="ZnF_BED_domain_contain"/>
</dbReference>
<evidence type="ECO:0000256" key="5">
    <source>
        <dbReference type="ARBA" id="ARBA00023015"/>
    </source>
</evidence>
<evidence type="ECO:0000256" key="3">
    <source>
        <dbReference type="ARBA" id="ARBA00022771"/>
    </source>
</evidence>
<dbReference type="GO" id="GO:0005634">
    <property type="term" value="C:nucleus"/>
    <property type="evidence" value="ECO:0007669"/>
    <property type="project" value="UniProtKB-SubCell"/>
</dbReference>
<evidence type="ECO:0000259" key="11">
    <source>
        <dbReference type="PROSITE" id="PS50808"/>
    </source>
</evidence>
<dbReference type="PANTHER" id="PTHR46481:SF10">
    <property type="entry name" value="ZINC FINGER BED DOMAIN-CONTAINING PROTEIN 39"/>
    <property type="match status" value="1"/>
</dbReference>
<dbReference type="InterPro" id="IPR008906">
    <property type="entry name" value="HATC_C_dom"/>
</dbReference>
<evidence type="ECO:0000313" key="13">
    <source>
        <dbReference type="Proteomes" id="UP000053732"/>
    </source>
</evidence>
<evidence type="ECO:0000256" key="9">
    <source>
        <dbReference type="PROSITE-ProRule" id="PRU00027"/>
    </source>
</evidence>
<feature type="domain" description="BED-type" evidence="11">
    <location>
        <begin position="117"/>
        <end position="164"/>
    </location>
</feature>
<evidence type="ECO:0000256" key="7">
    <source>
        <dbReference type="ARBA" id="ARBA00023163"/>
    </source>
</evidence>
<dbReference type="Proteomes" id="UP000053732">
    <property type="component" value="Unassembled WGS sequence"/>
</dbReference>
<keyword evidence="8" id="KW-0539">Nucleus</keyword>
<dbReference type="PROSITE" id="PS50808">
    <property type="entry name" value="ZF_BED"/>
    <property type="match status" value="1"/>
</dbReference>
<accession>A0A0G4PWR4</accession>
<dbReference type="GO" id="GO:0008270">
    <property type="term" value="F:zinc ion binding"/>
    <property type="evidence" value="ECO:0007669"/>
    <property type="project" value="UniProtKB-KW"/>
</dbReference>
<evidence type="ECO:0000313" key="12">
    <source>
        <dbReference type="EMBL" id="CRL30793.1"/>
    </source>
</evidence>
<evidence type="ECO:0000256" key="6">
    <source>
        <dbReference type="ARBA" id="ARBA00023125"/>
    </source>
</evidence>
<dbReference type="GO" id="GO:0046983">
    <property type="term" value="F:protein dimerization activity"/>
    <property type="evidence" value="ECO:0007669"/>
    <property type="project" value="InterPro"/>
</dbReference>
<feature type="compositionally biased region" description="Polar residues" evidence="10">
    <location>
        <begin position="34"/>
        <end position="46"/>
    </location>
</feature>
<gene>
    <name evidence="12" type="ORF">PCAMFM013_S060g000003</name>
</gene>
<dbReference type="AlphaFoldDB" id="A0A0G4PWR4"/>
<keyword evidence="13" id="KW-1185">Reference proteome</keyword>
<dbReference type="EMBL" id="HG793193">
    <property type="protein sequence ID" value="CRL30793.1"/>
    <property type="molecule type" value="Genomic_DNA"/>
</dbReference>
<comment type="subcellular location">
    <subcellularLocation>
        <location evidence="1">Nucleus</location>
    </subcellularLocation>
</comment>
<reference evidence="12 13" key="1">
    <citation type="journal article" date="2014" name="Nat. Commun.">
        <title>Multiple recent horizontal transfers of a large genomic region in cheese making fungi.</title>
        <authorList>
            <person name="Cheeseman K."/>
            <person name="Ropars J."/>
            <person name="Renault P."/>
            <person name="Dupont J."/>
            <person name="Gouzy J."/>
            <person name="Branca A."/>
            <person name="Abraham A.L."/>
            <person name="Ceppi M."/>
            <person name="Conseiller E."/>
            <person name="Debuchy R."/>
            <person name="Malagnac F."/>
            <person name="Goarin A."/>
            <person name="Silar P."/>
            <person name="Lacoste S."/>
            <person name="Sallet E."/>
            <person name="Bensimon A."/>
            <person name="Giraud T."/>
            <person name="Brygoo Y."/>
        </authorList>
    </citation>
    <scope>NUCLEOTIDE SEQUENCE [LARGE SCALE GENOMIC DNA]</scope>
    <source>
        <strain evidence="13">FM 013</strain>
    </source>
</reference>
<name>A0A0G4PWR4_PENC3</name>
<evidence type="ECO:0000256" key="4">
    <source>
        <dbReference type="ARBA" id="ARBA00022833"/>
    </source>
</evidence>
<protein>
    <submittedName>
        <fullName evidence="12">Zinc finger, BED-type predicted</fullName>
    </submittedName>
</protein>
<dbReference type="GO" id="GO:0003677">
    <property type="term" value="F:DNA binding"/>
    <property type="evidence" value="ECO:0007669"/>
    <property type="project" value="UniProtKB-KW"/>
</dbReference>
<feature type="region of interest" description="Disordered" evidence="10">
    <location>
        <begin position="1"/>
        <end position="58"/>
    </location>
</feature>
<keyword evidence="2" id="KW-0479">Metal-binding</keyword>
<organism evidence="12 13">
    <name type="scientific">Penicillium camemberti (strain FM 013)</name>
    <dbReference type="NCBI Taxonomy" id="1429867"/>
    <lineage>
        <taxon>Eukaryota</taxon>
        <taxon>Fungi</taxon>
        <taxon>Dikarya</taxon>
        <taxon>Ascomycota</taxon>
        <taxon>Pezizomycotina</taxon>
        <taxon>Eurotiomycetes</taxon>
        <taxon>Eurotiomycetidae</taxon>
        <taxon>Eurotiales</taxon>
        <taxon>Aspergillaceae</taxon>
        <taxon>Penicillium</taxon>
    </lineage>
</organism>
<evidence type="ECO:0000256" key="10">
    <source>
        <dbReference type="SAM" id="MobiDB-lite"/>
    </source>
</evidence>
<feature type="compositionally biased region" description="Polar residues" evidence="10">
    <location>
        <begin position="1"/>
        <end position="13"/>
    </location>
</feature>
<dbReference type="SMART" id="SM00614">
    <property type="entry name" value="ZnF_BED"/>
    <property type="match status" value="1"/>
</dbReference>
<keyword evidence="7" id="KW-0804">Transcription</keyword>
<keyword evidence="3 9" id="KW-0863">Zinc-finger</keyword>
<dbReference type="PANTHER" id="PTHR46481">
    <property type="entry name" value="ZINC FINGER BED DOMAIN-CONTAINING PROTEIN 4"/>
    <property type="match status" value="1"/>
</dbReference>
<dbReference type="InterPro" id="IPR003656">
    <property type="entry name" value="Znf_BED"/>
</dbReference>
<dbReference type="InterPro" id="IPR012337">
    <property type="entry name" value="RNaseH-like_sf"/>
</dbReference>
<evidence type="ECO:0000256" key="8">
    <source>
        <dbReference type="ARBA" id="ARBA00023242"/>
    </source>
</evidence>
<feature type="region of interest" description="Disordered" evidence="10">
    <location>
        <begin position="791"/>
        <end position="871"/>
    </location>
</feature>
<keyword evidence="6" id="KW-0238">DNA-binding</keyword>
<keyword evidence="4" id="KW-0862">Zinc</keyword>
<proteinExistence type="predicted"/>
<sequence length="871" mass="100232">MGSQLSDIYSSSAYEGDTSERFPYPIPDDLFTLDPSSSQETLTSIPDTELIQPPPIPTALERVGPDRYKSFILYTDMIKDDFLYWWLQTEQGSKRGSSRVNADDGENAKTLHWDGTGNTSDIWTHFKQVAHCTSGLPKVMCERCGKVLEHPNWSSNGTHSLRRHWEGPKCQRAGVKANKQPYIRQLIKDSASHTRDNTVSFSKERWEQQIIKTITVLRLPFQIVEHPELQLLLRIAQSAPFPLEFPSAKTVQRRIRDTVKESHETILKSLPPNAKLSIALDCWTSPFSQAFMAITGYFIDMDWNYREILLGFQPLQGAHSGGNLSAVLLKIFQQHQIVDRVLAVTTDNASNKSTLITSIQESIQALELDEQITIVRIPFGSKRIRKNKVVEREWSETRSQELRSSQRSKEIANTLEKIRGLAVFINGSPQRRDAFLNLQTEEVTLVPIQDVRTPWNSTFLMLRRAKRLQSAFDEFCSHYGHPHLMLDREEWRQIDYLLYLTKPFFGFTTALSQTKDATIHSVFGIYDQLFNHLEISIGQLEPKQVAWKQLMVDALHAAKDKLSQYYSKITEIHNNLYAIGTILAPQYKLGFFEQDDWAERNDHWRTEYHNSLKEQLKPYQQRSSGNESAAIAQSPVPQRSRLQFLLTRPRNHQSIPTPQHDDELSQYLKNGTVEVAPLTFWRENERQYPVLASLARDILSIPATGAGVERLFNSARDICHYRRGSLNATTIQDLMMFMCATRFDIEEKQLAFIRDFLTKEEQEIAAEEKDAQFAHDDLNELISDDEEEDYLPSAEDGIAFNTNTQRSSYKRRRDDTPTGQMEDLGAEKESEDEDDDLPIAPAFLEESSTQREPSKRRRIRSRLLDGYEVDM</sequence>